<evidence type="ECO:0000313" key="2">
    <source>
        <dbReference type="EMBL" id="BBY50977.1"/>
    </source>
</evidence>
<reference evidence="2 3" key="1">
    <citation type="journal article" date="2019" name="Emerg. Microbes Infect.">
        <title>Comprehensive subspecies identification of 175 nontuberculous mycobacteria species based on 7547 genomic profiles.</title>
        <authorList>
            <person name="Matsumoto Y."/>
            <person name="Kinjo T."/>
            <person name="Motooka D."/>
            <person name="Nabeya D."/>
            <person name="Jung N."/>
            <person name="Uechi K."/>
            <person name="Horii T."/>
            <person name="Iida T."/>
            <person name="Fujita J."/>
            <person name="Nakamura S."/>
        </authorList>
    </citation>
    <scope>NUCLEOTIDE SEQUENCE [LARGE SCALE GENOMIC DNA]</scope>
    <source>
        <strain evidence="2 3">JCM 18538</strain>
    </source>
</reference>
<protein>
    <submittedName>
        <fullName evidence="2">Anti-sigma factor antagonist</fullName>
    </submittedName>
</protein>
<dbReference type="Proteomes" id="UP000467428">
    <property type="component" value="Chromosome"/>
</dbReference>
<dbReference type="InterPro" id="IPR002645">
    <property type="entry name" value="STAS_dom"/>
</dbReference>
<dbReference type="CDD" id="cd07043">
    <property type="entry name" value="STAS_anti-anti-sigma_factors"/>
    <property type="match status" value="1"/>
</dbReference>
<organism evidence="2 3">
    <name type="scientific">Mycolicibacterium arabiense</name>
    <dbReference type="NCBI Taxonomy" id="1286181"/>
    <lineage>
        <taxon>Bacteria</taxon>
        <taxon>Bacillati</taxon>
        <taxon>Actinomycetota</taxon>
        <taxon>Actinomycetes</taxon>
        <taxon>Mycobacteriales</taxon>
        <taxon>Mycobacteriaceae</taxon>
        <taxon>Mycolicibacterium</taxon>
    </lineage>
</organism>
<name>A0A7I7S297_9MYCO</name>
<gene>
    <name evidence="2" type="primary">rsfB_3</name>
    <name evidence="2" type="ORF">MARA_44450</name>
</gene>
<geneLocation type="plasmid" evidence="3">
    <name>pjcm18538 dna</name>
</geneLocation>
<keyword evidence="3" id="KW-1185">Reference proteome</keyword>
<dbReference type="SUPFAM" id="SSF52091">
    <property type="entry name" value="SpoIIaa-like"/>
    <property type="match status" value="1"/>
</dbReference>
<feature type="domain" description="STAS" evidence="1">
    <location>
        <begin position="1"/>
        <end position="99"/>
    </location>
</feature>
<sequence length="106" mass="10887">MVVLTATGVIDSTTAPALYGAAAVAVKKDPEGFVFDFTTVELLTSAGIQVLITTMRMLGPDVGFAVAADGPATSRQLETTGVTEHIGLHPTLERALDAVTGRSAQS</sequence>
<dbReference type="KEGG" id="marz:MARA_44450"/>
<evidence type="ECO:0000313" key="3">
    <source>
        <dbReference type="Proteomes" id="UP000467428"/>
    </source>
</evidence>
<dbReference type="PROSITE" id="PS50801">
    <property type="entry name" value="STAS"/>
    <property type="match status" value="1"/>
</dbReference>
<dbReference type="InterPro" id="IPR036513">
    <property type="entry name" value="STAS_dom_sf"/>
</dbReference>
<dbReference type="AlphaFoldDB" id="A0A7I7S297"/>
<dbReference type="PANTHER" id="PTHR33495:SF13">
    <property type="entry name" value="ANTI-SIGMA-F FACTOR ANTAGONIST RSFB"/>
    <property type="match status" value="1"/>
</dbReference>
<dbReference type="PANTHER" id="PTHR33495">
    <property type="entry name" value="ANTI-SIGMA FACTOR ANTAGONIST TM_1081-RELATED-RELATED"/>
    <property type="match status" value="1"/>
</dbReference>
<dbReference type="EMBL" id="AP022593">
    <property type="protein sequence ID" value="BBY50977.1"/>
    <property type="molecule type" value="Genomic_DNA"/>
</dbReference>
<evidence type="ECO:0000259" key="1">
    <source>
        <dbReference type="PROSITE" id="PS50801"/>
    </source>
</evidence>
<proteinExistence type="predicted"/>
<dbReference type="Gene3D" id="3.30.750.24">
    <property type="entry name" value="STAS domain"/>
    <property type="match status" value="1"/>
</dbReference>
<dbReference type="GO" id="GO:0043856">
    <property type="term" value="F:anti-sigma factor antagonist activity"/>
    <property type="evidence" value="ECO:0007669"/>
    <property type="project" value="TreeGrafter"/>
</dbReference>
<dbReference type="Pfam" id="PF01740">
    <property type="entry name" value="STAS"/>
    <property type="match status" value="1"/>
</dbReference>
<accession>A0A7I7S297</accession>
<dbReference type="RefSeq" id="WP_163920862.1">
    <property type="nucleotide sequence ID" value="NZ_AP022593.1"/>
</dbReference>